<protein>
    <submittedName>
        <fullName evidence="9">ABC transporter permease</fullName>
    </submittedName>
</protein>
<feature type="domain" description="ABC transmembrane type-1" evidence="8">
    <location>
        <begin position="89"/>
        <end position="300"/>
    </location>
</feature>
<evidence type="ECO:0000313" key="10">
    <source>
        <dbReference type="Proteomes" id="UP000215509"/>
    </source>
</evidence>
<dbReference type="EMBL" id="NMQW01000016">
    <property type="protein sequence ID" value="OXM86287.1"/>
    <property type="molecule type" value="Genomic_DNA"/>
</dbReference>
<evidence type="ECO:0000256" key="1">
    <source>
        <dbReference type="ARBA" id="ARBA00004651"/>
    </source>
</evidence>
<dbReference type="PANTHER" id="PTHR30193">
    <property type="entry name" value="ABC TRANSPORTER PERMEASE PROTEIN"/>
    <property type="match status" value="1"/>
</dbReference>
<dbReference type="GO" id="GO:0055085">
    <property type="term" value="P:transmembrane transport"/>
    <property type="evidence" value="ECO:0007669"/>
    <property type="project" value="InterPro"/>
</dbReference>
<keyword evidence="5 7" id="KW-1133">Transmembrane helix</keyword>
<keyword evidence="2 7" id="KW-0813">Transport</keyword>
<dbReference type="AlphaFoldDB" id="A0A229URQ0"/>
<feature type="transmembrane region" description="Helical" evidence="7">
    <location>
        <begin position="175"/>
        <end position="198"/>
    </location>
</feature>
<dbReference type="RefSeq" id="WP_094014935.1">
    <property type="nucleotide sequence ID" value="NZ_NMQW01000016.1"/>
</dbReference>
<evidence type="ECO:0000259" key="8">
    <source>
        <dbReference type="PROSITE" id="PS50928"/>
    </source>
</evidence>
<feature type="transmembrane region" description="Helical" evidence="7">
    <location>
        <begin position="284"/>
        <end position="310"/>
    </location>
</feature>
<dbReference type="CDD" id="cd06261">
    <property type="entry name" value="TM_PBP2"/>
    <property type="match status" value="1"/>
</dbReference>
<dbReference type="PROSITE" id="PS50928">
    <property type="entry name" value="ABC_TM1"/>
    <property type="match status" value="1"/>
</dbReference>
<dbReference type="InterPro" id="IPR000515">
    <property type="entry name" value="MetI-like"/>
</dbReference>
<dbReference type="PANTHER" id="PTHR30193:SF1">
    <property type="entry name" value="ABC TRANSPORTER PERMEASE PROTEIN YESP-RELATED"/>
    <property type="match status" value="1"/>
</dbReference>
<keyword evidence="3" id="KW-1003">Cell membrane</keyword>
<evidence type="ECO:0000313" key="9">
    <source>
        <dbReference type="EMBL" id="OXM86287.1"/>
    </source>
</evidence>
<dbReference type="Pfam" id="PF00528">
    <property type="entry name" value="BPD_transp_1"/>
    <property type="match status" value="1"/>
</dbReference>
<dbReference type="SUPFAM" id="SSF161098">
    <property type="entry name" value="MetI-like"/>
    <property type="match status" value="1"/>
</dbReference>
<evidence type="ECO:0000256" key="4">
    <source>
        <dbReference type="ARBA" id="ARBA00022692"/>
    </source>
</evidence>
<comment type="caution">
    <text evidence="9">The sequence shown here is derived from an EMBL/GenBank/DDBJ whole genome shotgun (WGS) entry which is preliminary data.</text>
</comment>
<evidence type="ECO:0000256" key="7">
    <source>
        <dbReference type="RuleBase" id="RU363032"/>
    </source>
</evidence>
<feature type="transmembrane region" description="Helical" evidence="7">
    <location>
        <begin position="126"/>
        <end position="144"/>
    </location>
</feature>
<gene>
    <name evidence="9" type="ORF">CF651_11160</name>
</gene>
<evidence type="ECO:0000256" key="2">
    <source>
        <dbReference type="ARBA" id="ARBA00022448"/>
    </source>
</evidence>
<keyword evidence="6 7" id="KW-0472">Membrane</keyword>
<sequence length="320" mass="35595">MNRTAAASLPESQAAPKRRSSLKRWDAPIAGYLFIMPWLLGFIGLTAYPMVLSLYYSFTDYTLMEPIQWVGLRNYAKIFTADDKFITSVKVTFLYVLASVPLKLIAALLVAILLNKAVRGISAYRSAIYFPSLIGGSIAVSLLWSNMFGVDGFFNKILGVFGIQGKGWITDPHTALWSLILLTVWQFGSSMVIFLAGLKQIPNDLYEASGVDGAGKLVQFFKITLPMLSPTIYFNLIMGVINAFQMFTSAYVITNGGPMNSTFVYAMYLYERAFSRYQLGYASALAWIMLLMIVVVAAVIAGTSKYWVFYEAETGGRKRK</sequence>
<organism evidence="9 10">
    <name type="scientific">Paenibacillus rigui</name>
    <dbReference type="NCBI Taxonomy" id="554312"/>
    <lineage>
        <taxon>Bacteria</taxon>
        <taxon>Bacillati</taxon>
        <taxon>Bacillota</taxon>
        <taxon>Bacilli</taxon>
        <taxon>Bacillales</taxon>
        <taxon>Paenibacillaceae</taxon>
        <taxon>Paenibacillus</taxon>
    </lineage>
</organism>
<dbReference type="GO" id="GO:0005886">
    <property type="term" value="C:plasma membrane"/>
    <property type="evidence" value="ECO:0007669"/>
    <property type="project" value="UniProtKB-SubCell"/>
</dbReference>
<dbReference type="SUPFAM" id="SSF160964">
    <property type="entry name" value="MalF N-terminal region-like"/>
    <property type="match status" value="1"/>
</dbReference>
<dbReference type="InterPro" id="IPR051393">
    <property type="entry name" value="ABC_transporter_permease"/>
</dbReference>
<dbReference type="OrthoDB" id="9788108at2"/>
<feature type="transmembrane region" description="Helical" evidence="7">
    <location>
        <begin position="29"/>
        <end position="56"/>
    </location>
</feature>
<keyword evidence="10" id="KW-1185">Reference proteome</keyword>
<accession>A0A229URQ0</accession>
<feature type="transmembrane region" description="Helical" evidence="7">
    <location>
        <begin position="93"/>
        <end position="114"/>
    </location>
</feature>
<name>A0A229URQ0_9BACL</name>
<dbReference type="InterPro" id="IPR035906">
    <property type="entry name" value="MetI-like_sf"/>
</dbReference>
<proteinExistence type="inferred from homology"/>
<dbReference type="Proteomes" id="UP000215509">
    <property type="component" value="Unassembled WGS sequence"/>
</dbReference>
<reference evidence="9 10" key="1">
    <citation type="submission" date="2017-07" db="EMBL/GenBank/DDBJ databases">
        <title>Genome sequencing and assembly of Paenibacillus rigui.</title>
        <authorList>
            <person name="Mayilraj S."/>
        </authorList>
    </citation>
    <scope>NUCLEOTIDE SEQUENCE [LARGE SCALE GENOMIC DNA]</scope>
    <source>
        <strain evidence="9 10">JCM 16352</strain>
    </source>
</reference>
<dbReference type="Gene3D" id="1.10.3720.10">
    <property type="entry name" value="MetI-like"/>
    <property type="match status" value="1"/>
</dbReference>
<feature type="transmembrane region" description="Helical" evidence="7">
    <location>
        <begin position="232"/>
        <end position="253"/>
    </location>
</feature>
<comment type="similarity">
    <text evidence="7">Belongs to the binding-protein-dependent transport system permease family.</text>
</comment>
<comment type="subcellular location">
    <subcellularLocation>
        <location evidence="1 7">Cell membrane</location>
        <topology evidence="1 7">Multi-pass membrane protein</topology>
    </subcellularLocation>
</comment>
<evidence type="ECO:0000256" key="5">
    <source>
        <dbReference type="ARBA" id="ARBA00022989"/>
    </source>
</evidence>
<keyword evidence="4 7" id="KW-0812">Transmembrane</keyword>
<evidence type="ECO:0000256" key="6">
    <source>
        <dbReference type="ARBA" id="ARBA00023136"/>
    </source>
</evidence>
<evidence type="ECO:0000256" key="3">
    <source>
        <dbReference type="ARBA" id="ARBA00022475"/>
    </source>
</evidence>